<sequence length="86" mass="9077">MPTLILGASKTLSTTKKESPDQLLLVHQAAQPQRHSRIDNPSSPCIAAASIFSDDIAESLADIRVKDVACGGSLTLVHVVPVFKVA</sequence>
<dbReference type="Proteomes" id="UP000784294">
    <property type="component" value="Unassembled WGS sequence"/>
</dbReference>
<proteinExistence type="predicted"/>
<dbReference type="EMBL" id="CAAALY010254921">
    <property type="protein sequence ID" value="VEL37419.1"/>
    <property type="molecule type" value="Genomic_DNA"/>
</dbReference>
<protein>
    <submittedName>
        <fullName evidence="1">Uncharacterized protein</fullName>
    </submittedName>
</protein>
<evidence type="ECO:0000313" key="1">
    <source>
        <dbReference type="EMBL" id="VEL37419.1"/>
    </source>
</evidence>
<keyword evidence="2" id="KW-1185">Reference proteome</keyword>
<accession>A0A3S5B953</accession>
<comment type="caution">
    <text evidence="1">The sequence shown here is derived from an EMBL/GenBank/DDBJ whole genome shotgun (WGS) entry which is preliminary data.</text>
</comment>
<reference evidence="1" key="1">
    <citation type="submission" date="2018-11" db="EMBL/GenBank/DDBJ databases">
        <authorList>
            <consortium name="Pathogen Informatics"/>
        </authorList>
    </citation>
    <scope>NUCLEOTIDE SEQUENCE</scope>
</reference>
<gene>
    <name evidence="1" type="ORF">PXEA_LOCUS30859</name>
</gene>
<evidence type="ECO:0000313" key="2">
    <source>
        <dbReference type="Proteomes" id="UP000784294"/>
    </source>
</evidence>
<dbReference type="AlphaFoldDB" id="A0A3S5B953"/>
<organism evidence="1 2">
    <name type="scientific">Protopolystoma xenopodis</name>
    <dbReference type="NCBI Taxonomy" id="117903"/>
    <lineage>
        <taxon>Eukaryota</taxon>
        <taxon>Metazoa</taxon>
        <taxon>Spiralia</taxon>
        <taxon>Lophotrochozoa</taxon>
        <taxon>Platyhelminthes</taxon>
        <taxon>Monogenea</taxon>
        <taxon>Polyopisthocotylea</taxon>
        <taxon>Polystomatidea</taxon>
        <taxon>Polystomatidae</taxon>
        <taxon>Protopolystoma</taxon>
    </lineage>
</organism>
<name>A0A3S5B953_9PLAT</name>